<feature type="domain" description="GAF" evidence="2">
    <location>
        <begin position="173"/>
        <end position="305"/>
    </location>
</feature>
<dbReference type="SUPFAM" id="SSF55781">
    <property type="entry name" value="GAF domain-like"/>
    <property type="match status" value="1"/>
</dbReference>
<dbReference type="Proteomes" id="UP001162031">
    <property type="component" value="Unassembled WGS sequence"/>
</dbReference>
<dbReference type="Gene3D" id="3.30.450.40">
    <property type="match status" value="1"/>
</dbReference>
<comment type="caution">
    <text evidence="3">The sequence shown here is derived from an EMBL/GenBank/DDBJ whole genome shotgun (WGS) entry which is preliminary data.</text>
</comment>
<evidence type="ECO:0000256" key="1">
    <source>
        <dbReference type="SAM" id="MobiDB-lite"/>
    </source>
</evidence>
<proteinExistence type="predicted"/>
<dbReference type="InterPro" id="IPR003018">
    <property type="entry name" value="GAF"/>
</dbReference>
<dbReference type="EMBL" id="CANTFL010001487">
    <property type="protein sequence ID" value="CAI5743264.1"/>
    <property type="molecule type" value="Genomic_DNA"/>
</dbReference>
<feature type="compositionally biased region" description="Low complexity" evidence="1">
    <location>
        <begin position="1"/>
        <end position="19"/>
    </location>
</feature>
<organism evidence="3 4">
    <name type="scientific">Hyaloperonospora brassicae</name>
    <name type="common">Brassica downy mildew</name>
    <name type="synonym">Peronospora brassicae</name>
    <dbReference type="NCBI Taxonomy" id="162125"/>
    <lineage>
        <taxon>Eukaryota</taxon>
        <taxon>Sar</taxon>
        <taxon>Stramenopiles</taxon>
        <taxon>Oomycota</taxon>
        <taxon>Peronosporomycetes</taxon>
        <taxon>Peronosporales</taxon>
        <taxon>Peronosporaceae</taxon>
        <taxon>Hyaloperonospora</taxon>
    </lineage>
</organism>
<keyword evidence="4" id="KW-1185">Reference proteome</keyword>
<dbReference type="PANTHER" id="PTHR43102">
    <property type="entry name" value="SLR1143 PROTEIN"/>
    <property type="match status" value="1"/>
</dbReference>
<dbReference type="PANTHER" id="PTHR43102:SF2">
    <property type="entry name" value="GAF DOMAIN-CONTAINING PROTEIN"/>
    <property type="match status" value="1"/>
</dbReference>
<protein>
    <recommendedName>
        <fullName evidence="2">GAF domain-containing protein</fullName>
    </recommendedName>
</protein>
<reference evidence="3" key="1">
    <citation type="submission" date="2022-12" db="EMBL/GenBank/DDBJ databases">
        <authorList>
            <person name="Webb A."/>
        </authorList>
    </citation>
    <scope>NUCLEOTIDE SEQUENCE</scope>
    <source>
        <strain evidence="3">Hp1</strain>
    </source>
</reference>
<dbReference type="AlphaFoldDB" id="A0AAV0V283"/>
<name>A0AAV0V283_HYABA</name>
<evidence type="ECO:0000313" key="3">
    <source>
        <dbReference type="EMBL" id="CAI5743264.1"/>
    </source>
</evidence>
<evidence type="ECO:0000259" key="2">
    <source>
        <dbReference type="Pfam" id="PF01590"/>
    </source>
</evidence>
<feature type="region of interest" description="Disordered" evidence="1">
    <location>
        <begin position="1"/>
        <end position="38"/>
    </location>
</feature>
<dbReference type="Pfam" id="PF01590">
    <property type="entry name" value="GAF"/>
    <property type="match status" value="1"/>
</dbReference>
<dbReference type="InterPro" id="IPR029016">
    <property type="entry name" value="GAF-like_dom_sf"/>
</dbReference>
<evidence type="ECO:0000313" key="4">
    <source>
        <dbReference type="Proteomes" id="UP001162031"/>
    </source>
</evidence>
<sequence>MSSSPKAEPAASSLSASTAFECTADPSPGSSTTSDSSSSQLLADLLAQVPNDGAKTARHHAALTVLAQLLLVNQDKSAMQAEDHAKLLRDATSAPQCVDIAKAALDVSKRPMDLAACEFASSASCPSSATPASTEKDQADAEKLVYPIPSNETERVSVIEQLRLHAIVDVPELNVICALAAAELDCPHSVVTLVERDVVRLLATNAPETWDVGSGNPREQTFCQHFVMEDKPLLVRHAEADARFHQIAPVKRMSLQFYTGFPISVTVRGREHEKVVVGALCCMDETSHQMTRSQYWRLMKLADAASAILGKHANERIAG</sequence>
<accession>A0AAV0V283</accession>
<gene>
    <name evidence="3" type="ORF">HBR001_LOCUS9390</name>
</gene>